<dbReference type="SUPFAM" id="SSF52172">
    <property type="entry name" value="CheY-like"/>
    <property type="match status" value="1"/>
</dbReference>
<feature type="domain" description="EAL" evidence="2">
    <location>
        <begin position="457"/>
        <end position="707"/>
    </location>
</feature>
<dbReference type="InterPro" id="IPR035919">
    <property type="entry name" value="EAL_sf"/>
</dbReference>
<evidence type="ECO:0000256" key="1">
    <source>
        <dbReference type="SAM" id="Coils"/>
    </source>
</evidence>
<dbReference type="Proteomes" id="UP000186931">
    <property type="component" value="Unassembled WGS sequence"/>
</dbReference>
<dbReference type="SUPFAM" id="SSF141868">
    <property type="entry name" value="EAL domain-like"/>
    <property type="match status" value="1"/>
</dbReference>
<dbReference type="Gene3D" id="3.20.20.450">
    <property type="entry name" value="EAL domain"/>
    <property type="match status" value="1"/>
</dbReference>
<evidence type="ECO:0000313" key="4">
    <source>
        <dbReference type="Proteomes" id="UP000186931"/>
    </source>
</evidence>
<evidence type="ECO:0000259" key="2">
    <source>
        <dbReference type="PROSITE" id="PS50883"/>
    </source>
</evidence>
<gene>
    <name evidence="3" type="ORF">BJN41_07850</name>
</gene>
<comment type="caution">
    <text evidence="3">The sequence shown here is derived from an EMBL/GenBank/DDBJ whole genome shotgun (WGS) entry which is preliminary data.</text>
</comment>
<dbReference type="PANTHER" id="PTHR33121">
    <property type="entry name" value="CYCLIC DI-GMP PHOSPHODIESTERASE PDEF"/>
    <property type="match status" value="1"/>
</dbReference>
<dbReference type="RefSeq" id="WP_070153039.1">
    <property type="nucleotide sequence ID" value="NZ_MKQS01000003.1"/>
</dbReference>
<dbReference type="InterPro" id="IPR011006">
    <property type="entry name" value="CheY-like_superfamily"/>
</dbReference>
<dbReference type="SMART" id="SM00052">
    <property type="entry name" value="EAL"/>
    <property type="match status" value="1"/>
</dbReference>
<feature type="coiled-coil region" evidence="1">
    <location>
        <begin position="138"/>
        <end position="165"/>
    </location>
</feature>
<dbReference type="STRING" id="202956.BJN41_07850"/>
<dbReference type="eggNOG" id="COG2200">
    <property type="taxonomic scope" value="Bacteria"/>
</dbReference>
<dbReference type="Gene3D" id="3.30.450.20">
    <property type="entry name" value="PAS domain"/>
    <property type="match status" value="1"/>
</dbReference>
<dbReference type="EMBL" id="MKQS01000003">
    <property type="protein sequence ID" value="OFE44436.1"/>
    <property type="molecule type" value="Genomic_DNA"/>
</dbReference>
<dbReference type="InterPro" id="IPR050706">
    <property type="entry name" value="Cyclic-di-GMP_PDE-like"/>
</dbReference>
<organism evidence="3 4">
    <name type="scientific">Acinetobacter towneri</name>
    <dbReference type="NCBI Taxonomy" id="202956"/>
    <lineage>
        <taxon>Bacteria</taxon>
        <taxon>Pseudomonadati</taxon>
        <taxon>Pseudomonadota</taxon>
        <taxon>Gammaproteobacteria</taxon>
        <taxon>Moraxellales</taxon>
        <taxon>Moraxellaceae</taxon>
        <taxon>Acinetobacter</taxon>
    </lineage>
</organism>
<dbReference type="PANTHER" id="PTHR33121:SF70">
    <property type="entry name" value="SIGNALING PROTEIN YKOW"/>
    <property type="match status" value="1"/>
</dbReference>
<dbReference type="Pfam" id="PF00563">
    <property type="entry name" value="EAL"/>
    <property type="match status" value="1"/>
</dbReference>
<protein>
    <submittedName>
        <fullName evidence="3">Diguanylate phosphodiesterase</fullName>
    </submittedName>
</protein>
<reference evidence="3 4" key="1">
    <citation type="submission" date="2016-10" db="EMBL/GenBank/DDBJ databases">
        <title>Genome of airborne Acinetobacter sp. 5-2Ac02 in the hospital environment: Species near to Acinetobacter towneri.</title>
        <authorList>
            <person name="Barbosa B."/>
            <person name="Fernandez-Garcia L."/>
            <person name="Gato E."/>
            <person name="Leao R."/>
            <person name="Albano R."/>
            <person name="Fernandez B."/>
            <person name="Fernandez-Cuenca F."/>
            <person name="Marques E."/>
            <person name="Tomas M."/>
        </authorList>
    </citation>
    <scope>NUCLEOTIDE SEQUENCE [LARGE SCALE GENOMIC DNA]</scope>
    <source>
        <strain evidence="3 4">5-2Ac02</strain>
    </source>
</reference>
<evidence type="ECO:0000313" key="3">
    <source>
        <dbReference type="EMBL" id="OFE44436.1"/>
    </source>
</evidence>
<accession>A0A1E8E4I3</accession>
<dbReference type="PROSITE" id="PS50883">
    <property type="entry name" value="EAL"/>
    <property type="match status" value="1"/>
</dbReference>
<dbReference type="InterPro" id="IPR035965">
    <property type="entry name" value="PAS-like_dom_sf"/>
</dbReference>
<dbReference type="AlphaFoldDB" id="A0A1E8E4I3"/>
<dbReference type="InterPro" id="IPR001633">
    <property type="entry name" value="EAL_dom"/>
</dbReference>
<proteinExistence type="predicted"/>
<name>A0A1E8E4I3_9GAMM</name>
<keyword evidence="1" id="KW-0175">Coiled coil</keyword>
<dbReference type="CDD" id="cd01948">
    <property type="entry name" value="EAL"/>
    <property type="match status" value="1"/>
</dbReference>
<dbReference type="SUPFAM" id="SSF55785">
    <property type="entry name" value="PYP-like sensor domain (PAS domain)"/>
    <property type="match status" value="1"/>
</dbReference>
<sequence length="707" mass="80450">MGSIKVRNPLLSKKLKRTETRLLIIDDNQIRFNQICEQLTANEHRVQAYLLDDIKNFEKQLHLTWDLVIFGRAYDMKIDQALTLIRASQQPNLPLLLLKPDDYDATQYTSYVRKGIYDIINLDYPERFYFGLIRALSFSRLQQSQEQLMTELDNAQSQAQALVEDSSKAVAIIQEGIHAQANAEYLQLFGLKSEDDIIGLPLLDLLQPQDITDFKFRFKKVSQGQFEHVHFDIHSQNPLLAQQNPLKIEFIAAADDAIQITIDIENTAHNTAPTQTTSDKATAKPSAYQLVNRTLAKQPSSDNALVVFSLANCPDSIFQSDWQTTKNYFANIKNFLKEQTNVPLFNVSNGLVVGLFQAESPTILESKLIGLNSLTKPQLLTVDQHSYPLNLRIGYVPLTQDIQNESNFEQLISQGFANALPKPQEQHNSGLALDLSFGESNLNVIEPAVAVPQSYSESAIIAAIRQSLDRGEIHLKYQQLYDKQDTNLYTYEVTSGFIFNTEWQPLTGLIDLAEDPELAIKLDRWILVEACKQLHNFITQYPEAKLIVNLNKFVLLQDRSFPEFVSKLITIIGSRISHPLILQFSEEDISQNLGDAQKQINLLRQHGAEISLRDFGHSIYSESILKQVDIHYLTLHSALTEKLASDDSTQELQEQLSIYSEIKPVEVLLRDLNDMNLFANAWNVDARFIQGDYFQKKLDHLIDVQDQ</sequence>
<dbReference type="GO" id="GO:0071111">
    <property type="term" value="F:cyclic-guanylate-specific phosphodiesterase activity"/>
    <property type="evidence" value="ECO:0007669"/>
    <property type="project" value="InterPro"/>
</dbReference>